<protein>
    <submittedName>
        <fullName evidence="3">Glycosyltransferase</fullName>
    </submittedName>
</protein>
<name>A0A937K060_9BACT</name>
<evidence type="ECO:0000313" key="4">
    <source>
        <dbReference type="Proteomes" id="UP000659388"/>
    </source>
</evidence>
<organism evidence="3 4">
    <name type="scientific">Fulvivirga sediminis</name>
    <dbReference type="NCBI Taxonomy" id="2803949"/>
    <lineage>
        <taxon>Bacteria</taxon>
        <taxon>Pseudomonadati</taxon>
        <taxon>Bacteroidota</taxon>
        <taxon>Cytophagia</taxon>
        <taxon>Cytophagales</taxon>
        <taxon>Fulvivirgaceae</taxon>
        <taxon>Fulvivirga</taxon>
    </lineage>
</organism>
<dbReference type="PANTHER" id="PTHR10176:SF3">
    <property type="entry name" value="GLYCOGEN [STARCH] SYNTHASE"/>
    <property type="match status" value="1"/>
</dbReference>
<comment type="caution">
    <text evidence="3">The sequence shown here is derived from an EMBL/GenBank/DDBJ whole genome shotgun (WGS) entry which is preliminary data.</text>
</comment>
<dbReference type="InterPro" id="IPR008631">
    <property type="entry name" value="Glycogen_synth"/>
</dbReference>
<keyword evidence="4" id="KW-1185">Reference proteome</keyword>
<evidence type="ECO:0000313" key="3">
    <source>
        <dbReference type="EMBL" id="MBL3655976.1"/>
    </source>
</evidence>
<evidence type="ECO:0000256" key="1">
    <source>
        <dbReference type="ARBA" id="ARBA00022676"/>
    </source>
</evidence>
<dbReference type="PANTHER" id="PTHR10176">
    <property type="entry name" value="GLYCOGEN SYNTHASE"/>
    <property type="match status" value="1"/>
</dbReference>
<evidence type="ECO:0000256" key="2">
    <source>
        <dbReference type="ARBA" id="ARBA00022679"/>
    </source>
</evidence>
<dbReference type="Gene3D" id="6.10.260.10">
    <property type="match status" value="1"/>
</dbReference>
<reference evidence="3" key="1">
    <citation type="submission" date="2021-01" db="EMBL/GenBank/DDBJ databases">
        <title>Fulvivirga kasyanovii gen. nov., sp nov., a novel member of the phylum Bacteroidetes isolated from seawater in a mussel farm.</title>
        <authorList>
            <person name="Zhao L.-H."/>
            <person name="Wang Z.-J."/>
        </authorList>
    </citation>
    <scope>NUCLEOTIDE SEQUENCE</scope>
    <source>
        <strain evidence="3">2943</strain>
    </source>
</reference>
<dbReference type="GO" id="GO:0004373">
    <property type="term" value="F:alpha-1,4-glucan glucosyltransferase (UDP-glucose donor) activity"/>
    <property type="evidence" value="ECO:0007669"/>
    <property type="project" value="InterPro"/>
</dbReference>
<dbReference type="GO" id="GO:0005978">
    <property type="term" value="P:glycogen biosynthetic process"/>
    <property type="evidence" value="ECO:0007669"/>
    <property type="project" value="InterPro"/>
</dbReference>
<sequence length="609" mass="70693">MSLNNDSTSEKILTEISWEVCNQVGGIYTVIRSKAPVMTEEWKDHYCLIGPYVPVNAATDFEPFEDTESIIGRAVHACRAKGFEVYHGRWLVSGRPQTVLFHTHSVMHDLGNIKYYYWKNHHIEFTKYDPLLDETMAFGYMVYHFMSELARECMEAEVDLLAHFHEWMAGLAIPEMRRMQMPVKTIFTTHATLLGRYLAMNDPDFYNHLPFLDWEYEAKHFDIETNVKLERACVHGAHIFTTVSEVTGRECAYLLGRSPDHILPNGLNIERFNVVHEVHNLHHEHKKVLEQFIMSHFFQSYSWDLGKTLYFFTSGRFEYLNKGYDLTLEALARLNWKLKENRVPMTVVMFFITKQPSYSINPDVLNSRAMLDKVAQNCDAIVSQIKEKLFIHAASSMKDHRLPDLNALVDDYWKLRYRRTIQSWKTGKLPSIVTHNIMDDGSDPILNYLRSANLVNNQDDKVKVVYHPDFVSSTNPLFGMEYGEFVRACHLGIFPSYYEPWGYTPLECLARGVSAVTSDLSGFGDYIKNVPLGDEDHGVFVVERANKSFECAAENLANILYNYVVRTSRTRVDMRTKSEDLSEYFDWSNLYAEYKKAYEMAEQSYFVNA</sequence>
<proteinExistence type="predicted"/>
<dbReference type="SUPFAM" id="SSF53756">
    <property type="entry name" value="UDP-Glycosyltransferase/glycogen phosphorylase"/>
    <property type="match status" value="1"/>
</dbReference>
<dbReference type="EMBL" id="JAESIY010000003">
    <property type="protein sequence ID" value="MBL3655976.1"/>
    <property type="molecule type" value="Genomic_DNA"/>
</dbReference>
<dbReference type="Proteomes" id="UP000659388">
    <property type="component" value="Unassembled WGS sequence"/>
</dbReference>
<dbReference type="AlphaFoldDB" id="A0A937K060"/>
<keyword evidence="2" id="KW-0808">Transferase</keyword>
<accession>A0A937K060</accession>
<dbReference type="Gene3D" id="3.40.50.2000">
    <property type="entry name" value="Glycogen Phosphorylase B"/>
    <property type="match status" value="2"/>
</dbReference>
<dbReference type="GO" id="GO:0005737">
    <property type="term" value="C:cytoplasm"/>
    <property type="evidence" value="ECO:0007669"/>
    <property type="project" value="TreeGrafter"/>
</dbReference>
<gene>
    <name evidence="3" type="ORF">JL102_07535</name>
</gene>
<dbReference type="Pfam" id="PF05693">
    <property type="entry name" value="Glycogen_syn"/>
    <property type="match status" value="1"/>
</dbReference>
<keyword evidence="1" id="KW-0328">Glycosyltransferase</keyword>
<dbReference type="RefSeq" id="WP_202243662.1">
    <property type="nucleotide sequence ID" value="NZ_JAESIY010000003.1"/>
</dbReference>